<dbReference type="Proteomes" id="UP000188268">
    <property type="component" value="Unassembled WGS sequence"/>
</dbReference>
<evidence type="ECO:0000313" key="1">
    <source>
        <dbReference type="EMBL" id="OMO78923.1"/>
    </source>
</evidence>
<reference evidence="1 2" key="1">
    <citation type="submission" date="2013-09" db="EMBL/GenBank/DDBJ databases">
        <title>Corchorus capsularis genome sequencing.</title>
        <authorList>
            <person name="Alam M."/>
            <person name="Haque M.S."/>
            <person name="Islam M.S."/>
            <person name="Emdad E.M."/>
            <person name="Islam M.M."/>
            <person name="Ahmed B."/>
            <person name="Halim A."/>
            <person name="Hossen Q.M.M."/>
            <person name="Hossain M.Z."/>
            <person name="Ahmed R."/>
            <person name="Khan M.M."/>
            <person name="Islam R."/>
            <person name="Rashid M.M."/>
            <person name="Khan S.A."/>
            <person name="Rahman M.S."/>
            <person name="Alam M."/>
        </authorList>
    </citation>
    <scope>NUCLEOTIDE SEQUENCE [LARGE SCALE GENOMIC DNA]</scope>
    <source>
        <strain evidence="2">cv. CVL-1</strain>
        <tissue evidence="1">Whole seedling</tissue>
    </source>
</reference>
<evidence type="ECO:0000313" key="2">
    <source>
        <dbReference type="Proteomes" id="UP000188268"/>
    </source>
</evidence>
<protein>
    <submittedName>
        <fullName evidence="1">Uncharacterized protein</fullName>
    </submittedName>
</protein>
<name>A0A1R3I8K6_COCAP</name>
<gene>
    <name evidence="1" type="ORF">CCACVL1_14020</name>
</gene>
<dbReference type="Gramene" id="OMO78923">
    <property type="protein sequence ID" value="OMO78923"/>
    <property type="gene ID" value="CCACVL1_14020"/>
</dbReference>
<organism evidence="1 2">
    <name type="scientific">Corchorus capsularis</name>
    <name type="common">Jute</name>
    <dbReference type="NCBI Taxonomy" id="210143"/>
    <lineage>
        <taxon>Eukaryota</taxon>
        <taxon>Viridiplantae</taxon>
        <taxon>Streptophyta</taxon>
        <taxon>Embryophyta</taxon>
        <taxon>Tracheophyta</taxon>
        <taxon>Spermatophyta</taxon>
        <taxon>Magnoliopsida</taxon>
        <taxon>eudicotyledons</taxon>
        <taxon>Gunneridae</taxon>
        <taxon>Pentapetalae</taxon>
        <taxon>rosids</taxon>
        <taxon>malvids</taxon>
        <taxon>Malvales</taxon>
        <taxon>Malvaceae</taxon>
        <taxon>Grewioideae</taxon>
        <taxon>Apeibeae</taxon>
        <taxon>Corchorus</taxon>
    </lineage>
</organism>
<comment type="caution">
    <text evidence="1">The sequence shown here is derived from an EMBL/GenBank/DDBJ whole genome shotgun (WGS) entry which is preliminary data.</text>
</comment>
<keyword evidence="2" id="KW-1185">Reference proteome</keyword>
<dbReference type="EMBL" id="AWWV01010508">
    <property type="protein sequence ID" value="OMO78923.1"/>
    <property type="molecule type" value="Genomic_DNA"/>
</dbReference>
<proteinExistence type="predicted"/>
<sequence>MDIYESCCCRKQEGPGGAAGFLAV</sequence>
<dbReference type="AlphaFoldDB" id="A0A1R3I8K6"/>
<accession>A0A1R3I8K6</accession>